<gene>
    <name evidence="6" type="ORF">GCM10008983_01280</name>
</gene>
<dbReference type="SUPFAM" id="SSF52283">
    <property type="entry name" value="Formate/glycerate dehydrogenase catalytic domain-like"/>
    <property type="match status" value="1"/>
</dbReference>
<sequence length="320" mass="35600">MKPVIYITRKIPDELLQPYKDDADFRMWESETTPVPRDVLLEEASAADGVLSLLTEKIDRECLQTAGHLKIVANMAVGYDNIDVQAAHDQGIIVTNTPDVLTETTADLTFGLLMATARRMVEASDYIREGQWKHWSPYLLAGSDINNKTMGIVGMGRIGEAVARRAKGFNMTVLYHNRTRNQTAERDVGAVYTAFDQMLQEADFVVSLVPLTNETKHLFNEDVFRQMKESAIFVNASRGATVDEDALYDALLNKHIRAAGLDVYEQEPIAPDHPLVGLENTVCLPHIGSASEETRSDMLRLCLDNLTAVLNGKQPLTPVR</sequence>
<keyword evidence="2 3" id="KW-0560">Oxidoreductase</keyword>
<evidence type="ECO:0000256" key="1">
    <source>
        <dbReference type="ARBA" id="ARBA00005854"/>
    </source>
</evidence>
<comment type="caution">
    <text evidence="6">The sequence shown here is derived from an EMBL/GenBank/DDBJ whole genome shotgun (WGS) entry which is preliminary data.</text>
</comment>
<dbReference type="InterPro" id="IPR006139">
    <property type="entry name" value="D-isomer_2_OHA_DH_cat_dom"/>
</dbReference>
<feature type="domain" description="D-isomer specific 2-hydroxyacid dehydrogenase NAD-binding" evidence="5">
    <location>
        <begin position="110"/>
        <end position="288"/>
    </location>
</feature>
<dbReference type="InterPro" id="IPR050223">
    <property type="entry name" value="D-isomer_2-hydroxyacid_DH"/>
</dbReference>
<dbReference type="Proteomes" id="UP001501459">
    <property type="component" value="Unassembled WGS sequence"/>
</dbReference>
<dbReference type="CDD" id="cd05301">
    <property type="entry name" value="GDH"/>
    <property type="match status" value="1"/>
</dbReference>
<dbReference type="InterPro" id="IPR029752">
    <property type="entry name" value="D-isomer_DH_CS1"/>
</dbReference>
<evidence type="ECO:0000256" key="3">
    <source>
        <dbReference type="RuleBase" id="RU003719"/>
    </source>
</evidence>
<name>A0ABN0Z2G2_9BACI</name>
<evidence type="ECO:0000259" key="4">
    <source>
        <dbReference type="Pfam" id="PF00389"/>
    </source>
</evidence>
<evidence type="ECO:0000313" key="7">
    <source>
        <dbReference type="Proteomes" id="UP001501459"/>
    </source>
</evidence>
<dbReference type="PANTHER" id="PTHR10996:SF283">
    <property type="entry name" value="GLYOXYLATE_HYDROXYPYRUVATE REDUCTASE B"/>
    <property type="match status" value="1"/>
</dbReference>
<accession>A0ABN0Z2G2</accession>
<evidence type="ECO:0000256" key="2">
    <source>
        <dbReference type="ARBA" id="ARBA00023002"/>
    </source>
</evidence>
<evidence type="ECO:0000313" key="6">
    <source>
        <dbReference type="EMBL" id="GAA0428687.1"/>
    </source>
</evidence>
<proteinExistence type="inferred from homology"/>
<dbReference type="Pfam" id="PF02826">
    <property type="entry name" value="2-Hacid_dh_C"/>
    <property type="match status" value="1"/>
</dbReference>
<dbReference type="EMBL" id="BAAADM010000002">
    <property type="protein sequence ID" value="GAA0428687.1"/>
    <property type="molecule type" value="Genomic_DNA"/>
</dbReference>
<dbReference type="Pfam" id="PF00389">
    <property type="entry name" value="2-Hacid_dh"/>
    <property type="match status" value="1"/>
</dbReference>
<evidence type="ECO:0000259" key="5">
    <source>
        <dbReference type="Pfam" id="PF02826"/>
    </source>
</evidence>
<dbReference type="PANTHER" id="PTHR10996">
    <property type="entry name" value="2-HYDROXYACID DEHYDROGENASE-RELATED"/>
    <property type="match status" value="1"/>
</dbReference>
<keyword evidence="7" id="KW-1185">Reference proteome</keyword>
<dbReference type="SUPFAM" id="SSF51735">
    <property type="entry name" value="NAD(P)-binding Rossmann-fold domains"/>
    <property type="match status" value="1"/>
</dbReference>
<dbReference type="PROSITE" id="PS00065">
    <property type="entry name" value="D_2_HYDROXYACID_DH_1"/>
    <property type="match status" value="1"/>
</dbReference>
<protein>
    <submittedName>
        <fullName evidence="6">D-glycerate dehydrogenase</fullName>
    </submittedName>
</protein>
<dbReference type="InterPro" id="IPR006140">
    <property type="entry name" value="D-isomer_DH_NAD-bd"/>
</dbReference>
<comment type="similarity">
    <text evidence="1 3">Belongs to the D-isomer specific 2-hydroxyacid dehydrogenase family.</text>
</comment>
<organism evidence="6 7">
    <name type="scientific">Lentibacillus halophilus</name>
    <dbReference type="NCBI Taxonomy" id="295065"/>
    <lineage>
        <taxon>Bacteria</taxon>
        <taxon>Bacillati</taxon>
        <taxon>Bacillota</taxon>
        <taxon>Bacilli</taxon>
        <taxon>Bacillales</taxon>
        <taxon>Bacillaceae</taxon>
        <taxon>Lentibacillus</taxon>
    </lineage>
</organism>
<dbReference type="InterPro" id="IPR036291">
    <property type="entry name" value="NAD(P)-bd_dom_sf"/>
</dbReference>
<reference evidence="6 7" key="1">
    <citation type="journal article" date="2019" name="Int. J. Syst. Evol. Microbiol.">
        <title>The Global Catalogue of Microorganisms (GCM) 10K type strain sequencing project: providing services to taxonomists for standard genome sequencing and annotation.</title>
        <authorList>
            <consortium name="The Broad Institute Genomics Platform"/>
            <consortium name="The Broad Institute Genome Sequencing Center for Infectious Disease"/>
            <person name="Wu L."/>
            <person name="Ma J."/>
        </authorList>
    </citation>
    <scope>NUCLEOTIDE SEQUENCE [LARGE SCALE GENOMIC DNA]</scope>
    <source>
        <strain evidence="6 7">JCM 12149</strain>
    </source>
</reference>
<feature type="domain" description="D-isomer specific 2-hydroxyacid dehydrogenase catalytic" evidence="4">
    <location>
        <begin position="6"/>
        <end position="319"/>
    </location>
</feature>
<dbReference type="RefSeq" id="WP_343750491.1">
    <property type="nucleotide sequence ID" value="NZ_BAAADM010000002.1"/>
</dbReference>
<dbReference type="Gene3D" id="3.40.50.720">
    <property type="entry name" value="NAD(P)-binding Rossmann-like Domain"/>
    <property type="match status" value="2"/>
</dbReference>